<organism evidence="10">
    <name type="scientific">Davidia involucrata</name>
    <name type="common">Dove tree</name>
    <dbReference type="NCBI Taxonomy" id="16924"/>
    <lineage>
        <taxon>Eukaryota</taxon>
        <taxon>Viridiplantae</taxon>
        <taxon>Streptophyta</taxon>
        <taxon>Embryophyta</taxon>
        <taxon>Tracheophyta</taxon>
        <taxon>Spermatophyta</taxon>
        <taxon>Magnoliopsida</taxon>
        <taxon>eudicotyledons</taxon>
        <taxon>Gunneridae</taxon>
        <taxon>Pentapetalae</taxon>
        <taxon>asterids</taxon>
        <taxon>Cornales</taxon>
        <taxon>Nyssaceae</taxon>
        <taxon>Davidia</taxon>
    </lineage>
</organism>
<keyword evidence="3" id="KW-0677">Repeat</keyword>
<dbReference type="PANTHER" id="PTHR26374">
    <property type="entry name" value="ZINC FINGER PROTEIN ZAT5"/>
    <property type="match status" value="1"/>
</dbReference>
<dbReference type="PANTHER" id="PTHR26374:SF466">
    <property type="entry name" value="OS09G0122000 PROTEIN"/>
    <property type="match status" value="1"/>
</dbReference>
<evidence type="ECO:0000256" key="2">
    <source>
        <dbReference type="ARBA" id="ARBA00022723"/>
    </source>
</evidence>
<proteinExistence type="predicted"/>
<accession>A0A5B6YZ56</accession>
<dbReference type="GO" id="GO:0008270">
    <property type="term" value="F:zinc ion binding"/>
    <property type="evidence" value="ECO:0007669"/>
    <property type="project" value="UniProtKB-KW"/>
</dbReference>
<dbReference type="InterPro" id="IPR013087">
    <property type="entry name" value="Znf_C2H2_type"/>
</dbReference>
<protein>
    <recommendedName>
        <fullName evidence="9">C2H2-type domain-containing protein</fullName>
    </recommendedName>
</protein>
<gene>
    <name evidence="10" type="ORF">Din_006588</name>
</gene>
<evidence type="ECO:0000256" key="5">
    <source>
        <dbReference type="ARBA" id="ARBA00022833"/>
    </source>
</evidence>
<evidence type="ECO:0000256" key="7">
    <source>
        <dbReference type="ARBA" id="ARBA00023163"/>
    </source>
</evidence>
<evidence type="ECO:0000256" key="8">
    <source>
        <dbReference type="ARBA" id="ARBA00023242"/>
    </source>
</evidence>
<dbReference type="GO" id="GO:0005634">
    <property type="term" value="C:nucleus"/>
    <property type="evidence" value="ECO:0007669"/>
    <property type="project" value="UniProtKB-SubCell"/>
</dbReference>
<reference evidence="10" key="1">
    <citation type="submission" date="2019-08" db="EMBL/GenBank/DDBJ databases">
        <title>Reference gene set and small RNA set construction with multiple tissues from Davidia involucrata Baill.</title>
        <authorList>
            <person name="Yang H."/>
            <person name="Zhou C."/>
            <person name="Li G."/>
            <person name="Wang J."/>
            <person name="Gao P."/>
            <person name="Wang M."/>
            <person name="Wang R."/>
            <person name="Zhao Y."/>
        </authorList>
    </citation>
    <scope>NUCLEOTIDE SEQUENCE</scope>
    <source>
        <tissue evidence="10">Mixed with DoveR01_LX</tissue>
    </source>
</reference>
<evidence type="ECO:0000256" key="4">
    <source>
        <dbReference type="ARBA" id="ARBA00022771"/>
    </source>
</evidence>
<evidence type="ECO:0000259" key="9">
    <source>
        <dbReference type="Pfam" id="PF13912"/>
    </source>
</evidence>
<keyword evidence="4" id="KW-0863">Zinc-finger</keyword>
<sequence length="105" mass="11858">MWSSIHECSICGSEFSSGQALGGHMGRNRSTPVNPRISSTIEYHEQGDKTTIRNILQLDLNLPAPEDDLRDLKFQFTPNHQQHLVFSAALVLVDSNSWLPFIHEK</sequence>
<evidence type="ECO:0000256" key="6">
    <source>
        <dbReference type="ARBA" id="ARBA00023015"/>
    </source>
</evidence>
<name>A0A5B6YZ56_DAVIN</name>
<dbReference type="AlphaFoldDB" id="A0A5B6YZ56"/>
<keyword evidence="7" id="KW-0804">Transcription</keyword>
<evidence type="ECO:0000256" key="1">
    <source>
        <dbReference type="ARBA" id="ARBA00004123"/>
    </source>
</evidence>
<dbReference type="Pfam" id="PF13912">
    <property type="entry name" value="zf-C2H2_6"/>
    <property type="match status" value="1"/>
</dbReference>
<evidence type="ECO:0000313" key="10">
    <source>
        <dbReference type="EMBL" id="MPA37147.1"/>
    </source>
</evidence>
<feature type="domain" description="C2H2-type" evidence="9">
    <location>
        <begin position="6"/>
        <end position="25"/>
    </location>
</feature>
<keyword evidence="6" id="KW-0805">Transcription regulation</keyword>
<dbReference type="EMBL" id="GHES01006588">
    <property type="protein sequence ID" value="MPA37147.1"/>
    <property type="molecule type" value="Transcribed_RNA"/>
</dbReference>
<comment type="subcellular location">
    <subcellularLocation>
        <location evidence="1">Nucleus</location>
    </subcellularLocation>
</comment>
<keyword evidence="2" id="KW-0479">Metal-binding</keyword>
<evidence type="ECO:0000256" key="3">
    <source>
        <dbReference type="ARBA" id="ARBA00022737"/>
    </source>
</evidence>
<keyword evidence="5" id="KW-0862">Zinc</keyword>
<keyword evidence="8" id="KW-0539">Nucleus</keyword>